<dbReference type="Proteomes" id="UP001320159">
    <property type="component" value="Unassembled WGS sequence"/>
</dbReference>
<evidence type="ECO:0000256" key="1">
    <source>
        <dbReference type="ARBA" id="ARBA00022553"/>
    </source>
</evidence>
<dbReference type="PANTHER" id="PTHR44591:SF3">
    <property type="entry name" value="RESPONSE REGULATORY DOMAIN-CONTAINING PROTEIN"/>
    <property type="match status" value="1"/>
</dbReference>
<feature type="domain" description="Response regulatory" evidence="3">
    <location>
        <begin position="3"/>
        <end position="118"/>
    </location>
</feature>
<dbReference type="EMBL" id="PGCK01000005">
    <property type="protein sequence ID" value="MCD1294838.1"/>
    <property type="molecule type" value="Genomic_DNA"/>
</dbReference>
<dbReference type="InterPro" id="IPR001789">
    <property type="entry name" value="Sig_transdc_resp-reg_receiver"/>
</dbReference>
<keyword evidence="5" id="KW-1185">Reference proteome</keyword>
<dbReference type="Gene3D" id="3.40.50.2300">
    <property type="match status" value="1"/>
</dbReference>
<dbReference type="InterPro" id="IPR011006">
    <property type="entry name" value="CheY-like_superfamily"/>
</dbReference>
<evidence type="ECO:0000259" key="3">
    <source>
        <dbReference type="PROSITE" id="PS50110"/>
    </source>
</evidence>
<keyword evidence="1 2" id="KW-0597">Phosphoprotein</keyword>
<proteinExistence type="predicted"/>
<dbReference type="Pfam" id="PF00072">
    <property type="entry name" value="Response_reg"/>
    <property type="match status" value="1"/>
</dbReference>
<evidence type="ECO:0000256" key="2">
    <source>
        <dbReference type="PROSITE-ProRule" id="PRU00169"/>
    </source>
</evidence>
<dbReference type="PANTHER" id="PTHR44591">
    <property type="entry name" value="STRESS RESPONSE REGULATOR PROTEIN 1"/>
    <property type="match status" value="1"/>
</dbReference>
<organism evidence="4 5">
    <name type="scientific">Methanooceanicella nereidis</name>
    <dbReference type="NCBI Taxonomy" id="2052831"/>
    <lineage>
        <taxon>Archaea</taxon>
        <taxon>Methanobacteriati</taxon>
        <taxon>Methanobacteriota</taxon>
        <taxon>Stenosarchaea group</taxon>
        <taxon>Methanomicrobia</taxon>
        <taxon>Methanocellales</taxon>
        <taxon>Methanocellaceae</taxon>
        <taxon>Methanooceanicella</taxon>
    </lineage>
</organism>
<evidence type="ECO:0000313" key="5">
    <source>
        <dbReference type="Proteomes" id="UP001320159"/>
    </source>
</evidence>
<dbReference type="RefSeq" id="WP_230741672.1">
    <property type="nucleotide sequence ID" value="NZ_PGCK01000005.1"/>
</dbReference>
<dbReference type="CDD" id="cd00156">
    <property type="entry name" value="REC"/>
    <property type="match status" value="1"/>
</dbReference>
<evidence type="ECO:0000313" key="4">
    <source>
        <dbReference type="EMBL" id="MCD1294838.1"/>
    </source>
</evidence>
<name>A0AAP2W5Z9_9EURY</name>
<sequence length="122" mass="13481">MTNIAIVDDEPDLQRLYKLALTSKGYNIVYIANDGVDAIEKNNNSNVKPDVIIMDHRMPTKNGVETTKDILTNNPGIKIIFVSADEAVEKEAKDAGAIRFLKKPISLRDLLKNIDEVAANSN</sequence>
<dbReference type="SMART" id="SM00448">
    <property type="entry name" value="REC"/>
    <property type="match status" value="1"/>
</dbReference>
<gene>
    <name evidence="4" type="ORF">CUJ83_07480</name>
</gene>
<dbReference type="InterPro" id="IPR050595">
    <property type="entry name" value="Bact_response_regulator"/>
</dbReference>
<dbReference type="PROSITE" id="PS50110">
    <property type="entry name" value="RESPONSE_REGULATORY"/>
    <property type="match status" value="1"/>
</dbReference>
<dbReference type="AlphaFoldDB" id="A0AAP2W5Z9"/>
<protein>
    <submittedName>
        <fullName evidence="4">Response regulator</fullName>
    </submittedName>
</protein>
<feature type="modified residue" description="4-aspartylphosphate" evidence="2">
    <location>
        <position position="55"/>
    </location>
</feature>
<comment type="caution">
    <text evidence="4">The sequence shown here is derived from an EMBL/GenBank/DDBJ whole genome shotgun (WGS) entry which is preliminary data.</text>
</comment>
<dbReference type="GO" id="GO:0000160">
    <property type="term" value="P:phosphorelay signal transduction system"/>
    <property type="evidence" value="ECO:0007669"/>
    <property type="project" value="InterPro"/>
</dbReference>
<dbReference type="SUPFAM" id="SSF52172">
    <property type="entry name" value="CheY-like"/>
    <property type="match status" value="1"/>
</dbReference>
<reference evidence="4 5" key="1">
    <citation type="submission" date="2017-11" db="EMBL/GenBank/DDBJ databases">
        <title>Isolation and Characterization of Family Methanocellaceae Species from Potential Methane Hydrate Area Offshore Southwestern Taiwan.</title>
        <authorList>
            <person name="Zhang W.-L."/>
            <person name="Chen W.-C."/>
            <person name="Lai M.-C."/>
            <person name="Chen S.-C."/>
        </authorList>
    </citation>
    <scope>NUCLEOTIDE SEQUENCE [LARGE SCALE GENOMIC DNA]</scope>
    <source>
        <strain evidence="4 5">CWC-04</strain>
    </source>
</reference>
<accession>A0AAP2W5Z9</accession>